<gene>
    <name evidence="5" type="ORF">QBC42DRAFT_249971</name>
</gene>
<feature type="domain" description="GS catalytic" evidence="4">
    <location>
        <begin position="141"/>
        <end position="424"/>
    </location>
</feature>
<comment type="caution">
    <text evidence="5">The sequence shown here is derived from an EMBL/GenBank/DDBJ whole genome shotgun (WGS) entry which is preliminary data.</text>
</comment>
<dbReference type="Gene3D" id="3.30.590.10">
    <property type="entry name" value="Glutamine synthetase/guanido kinase, catalytic domain"/>
    <property type="match status" value="1"/>
</dbReference>
<dbReference type="Proteomes" id="UP001321749">
    <property type="component" value="Unassembled WGS sequence"/>
</dbReference>
<evidence type="ECO:0000256" key="3">
    <source>
        <dbReference type="SAM" id="MobiDB-lite"/>
    </source>
</evidence>
<reference evidence="5" key="2">
    <citation type="submission" date="2023-06" db="EMBL/GenBank/DDBJ databases">
        <authorList>
            <consortium name="Lawrence Berkeley National Laboratory"/>
            <person name="Mondo S.J."/>
            <person name="Hensen N."/>
            <person name="Bonometti L."/>
            <person name="Westerberg I."/>
            <person name="Brannstrom I.O."/>
            <person name="Guillou S."/>
            <person name="Cros-Aarteil S."/>
            <person name="Calhoun S."/>
            <person name="Haridas S."/>
            <person name="Kuo A."/>
            <person name="Pangilinan J."/>
            <person name="Riley R."/>
            <person name="Labutti K."/>
            <person name="Andreopoulos B."/>
            <person name="Lipzen A."/>
            <person name="Chen C."/>
            <person name="Yanf M."/>
            <person name="Daum C."/>
            <person name="Ng V."/>
            <person name="Clum A."/>
            <person name="Steindorff A."/>
            <person name="Ohm R."/>
            <person name="Martin F."/>
            <person name="Silar P."/>
            <person name="Natvig D."/>
            <person name="Lalanne C."/>
            <person name="Gautier V."/>
            <person name="Ament-Velasquez S.L."/>
            <person name="Kruys A."/>
            <person name="Hutchinson M.I."/>
            <person name="Powell A.J."/>
            <person name="Barry K."/>
            <person name="Miller A.N."/>
            <person name="Grigoriev I.V."/>
            <person name="Debuchy R."/>
            <person name="Gladieux P."/>
            <person name="Thoren M.H."/>
            <person name="Johannesson H."/>
        </authorList>
    </citation>
    <scope>NUCLEOTIDE SEQUENCE</scope>
    <source>
        <strain evidence="5">PSN324</strain>
    </source>
</reference>
<dbReference type="GO" id="GO:0004356">
    <property type="term" value="F:glutamine synthetase activity"/>
    <property type="evidence" value="ECO:0007669"/>
    <property type="project" value="InterPro"/>
</dbReference>
<evidence type="ECO:0000256" key="2">
    <source>
        <dbReference type="RuleBase" id="RU000384"/>
    </source>
</evidence>
<sequence length="517" mass="56518">MEHDVASIPDDRDQTPLEDFLDCNPNVKFVECIWVDYFGITRMRKMTTSRAVELASSRNGYLTLNPSSMANHLEGAPIPDLSNPGVDRMRPDWSSLRLMGDDATRAAVICWYMGKEILTRHPLPAGLLQPQPPCEDEGSPGRCPRTALKKMLRIGQAAHSAHFRIGFELEFYLLEEAYDPAEPGDDHGDDEAQHDRAAAPSKPSKKDRGHSDPRTYWNTASSLRGRAGACLEACVSSLEACGIPVEHFHSNGGGGGGGGDNGAQKYKISLSHQPPIPAADSLILSMEIIKRVAISHNLYATFFPKPFPDTSSSNNNNNSNNTTTTTPVTAISRLHTHISIHGVPDSSCSSFLAGTLHRLPLLTALSLPHITSYHPHNPSGGWVSWGTENRSTAIRQISPSHWETRIPDCASNIYLALSIFLAAGILGIRDKTPLLWEDCRANVGAMNGFERLESGINTRLPDGLDASLKIINGGFQGLEQVLGAGILEYYRALRRADRDHGARVGRRAVECFLAKEF</sequence>
<dbReference type="InterPro" id="IPR008146">
    <property type="entry name" value="Gln_synth_cat_dom"/>
</dbReference>
<dbReference type="AlphaFoldDB" id="A0AAV9HYE0"/>
<keyword evidence="1" id="KW-0436">Ligase</keyword>
<dbReference type="EMBL" id="MU864952">
    <property type="protein sequence ID" value="KAK4464106.1"/>
    <property type="molecule type" value="Genomic_DNA"/>
</dbReference>
<dbReference type="PANTHER" id="PTHR43785:SF2">
    <property type="entry name" value="TYPE-1 GLUTAMINE SYNTHETASE 1"/>
    <property type="match status" value="1"/>
</dbReference>
<evidence type="ECO:0000256" key="1">
    <source>
        <dbReference type="ARBA" id="ARBA00022598"/>
    </source>
</evidence>
<protein>
    <recommendedName>
        <fullName evidence="4">GS catalytic domain-containing protein</fullName>
    </recommendedName>
</protein>
<proteinExistence type="inferred from homology"/>
<dbReference type="SUPFAM" id="SSF55931">
    <property type="entry name" value="Glutamine synthetase/guanido kinase"/>
    <property type="match status" value="1"/>
</dbReference>
<evidence type="ECO:0000313" key="5">
    <source>
        <dbReference type="EMBL" id="KAK4464106.1"/>
    </source>
</evidence>
<comment type="similarity">
    <text evidence="2">Belongs to the glutamine synthetase family.</text>
</comment>
<dbReference type="PANTHER" id="PTHR43785">
    <property type="entry name" value="GAMMA-GLUTAMYLPUTRESCINE SYNTHETASE"/>
    <property type="match status" value="1"/>
</dbReference>
<accession>A0AAV9HYE0</accession>
<evidence type="ECO:0000259" key="4">
    <source>
        <dbReference type="SMART" id="SM01230"/>
    </source>
</evidence>
<keyword evidence="6" id="KW-1185">Reference proteome</keyword>
<feature type="region of interest" description="Disordered" evidence="3">
    <location>
        <begin position="180"/>
        <end position="218"/>
    </location>
</feature>
<reference evidence="5" key="1">
    <citation type="journal article" date="2023" name="Mol. Phylogenet. Evol.">
        <title>Genome-scale phylogeny and comparative genomics of the fungal order Sordariales.</title>
        <authorList>
            <person name="Hensen N."/>
            <person name="Bonometti L."/>
            <person name="Westerberg I."/>
            <person name="Brannstrom I.O."/>
            <person name="Guillou S."/>
            <person name="Cros-Aarteil S."/>
            <person name="Calhoun S."/>
            <person name="Haridas S."/>
            <person name="Kuo A."/>
            <person name="Mondo S."/>
            <person name="Pangilinan J."/>
            <person name="Riley R."/>
            <person name="LaButti K."/>
            <person name="Andreopoulos B."/>
            <person name="Lipzen A."/>
            <person name="Chen C."/>
            <person name="Yan M."/>
            <person name="Daum C."/>
            <person name="Ng V."/>
            <person name="Clum A."/>
            <person name="Steindorff A."/>
            <person name="Ohm R.A."/>
            <person name="Martin F."/>
            <person name="Silar P."/>
            <person name="Natvig D.O."/>
            <person name="Lalanne C."/>
            <person name="Gautier V."/>
            <person name="Ament-Velasquez S.L."/>
            <person name="Kruys A."/>
            <person name="Hutchinson M.I."/>
            <person name="Powell A.J."/>
            <person name="Barry K."/>
            <person name="Miller A.N."/>
            <person name="Grigoriev I.V."/>
            <person name="Debuchy R."/>
            <person name="Gladieux P."/>
            <person name="Hiltunen Thoren M."/>
            <person name="Johannesson H."/>
        </authorList>
    </citation>
    <scope>NUCLEOTIDE SEQUENCE</scope>
    <source>
        <strain evidence="5">PSN324</strain>
    </source>
</reference>
<dbReference type="InterPro" id="IPR014746">
    <property type="entry name" value="Gln_synth/guanido_kin_cat_dom"/>
</dbReference>
<organism evidence="5 6">
    <name type="scientific">Cladorrhinum samala</name>
    <dbReference type="NCBI Taxonomy" id="585594"/>
    <lineage>
        <taxon>Eukaryota</taxon>
        <taxon>Fungi</taxon>
        <taxon>Dikarya</taxon>
        <taxon>Ascomycota</taxon>
        <taxon>Pezizomycotina</taxon>
        <taxon>Sordariomycetes</taxon>
        <taxon>Sordariomycetidae</taxon>
        <taxon>Sordariales</taxon>
        <taxon>Podosporaceae</taxon>
        <taxon>Cladorrhinum</taxon>
    </lineage>
</organism>
<name>A0AAV9HYE0_9PEZI</name>
<dbReference type="SMART" id="SM01230">
    <property type="entry name" value="Gln-synt_C"/>
    <property type="match status" value="1"/>
</dbReference>
<feature type="compositionally biased region" description="Basic and acidic residues" evidence="3">
    <location>
        <begin position="204"/>
        <end position="213"/>
    </location>
</feature>
<dbReference type="Pfam" id="PF00120">
    <property type="entry name" value="Gln-synt_C"/>
    <property type="match status" value="1"/>
</dbReference>
<feature type="compositionally biased region" description="Basic and acidic residues" evidence="3">
    <location>
        <begin position="184"/>
        <end position="197"/>
    </location>
</feature>
<evidence type="ECO:0000313" key="6">
    <source>
        <dbReference type="Proteomes" id="UP001321749"/>
    </source>
</evidence>